<accession>A0A0A9EQU8</accession>
<proteinExistence type="predicted"/>
<reference evidence="1" key="2">
    <citation type="journal article" date="2015" name="Data Brief">
        <title>Shoot transcriptome of the giant reed, Arundo donax.</title>
        <authorList>
            <person name="Barrero R.A."/>
            <person name="Guerrero F.D."/>
            <person name="Moolhuijzen P."/>
            <person name="Goolsby J.A."/>
            <person name="Tidwell J."/>
            <person name="Bellgard S.E."/>
            <person name="Bellgard M.I."/>
        </authorList>
    </citation>
    <scope>NUCLEOTIDE SEQUENCE</scope>
    <source>
        <tissue evidence="1">Shoot tissue taken approximately 20 cm above the soil surface</tissue>
    </source>
</reference>
<name>A0A0A9EQU8_ARUDO</name>
<dbReference type="EMBL" id="GBRH01197655">
    <property type="protein sequence ID" value="JAE00241.1"/>
    <property type="molecule type" value="Transcribed_RNA"/>
</dbReference>
<sequence length="11" mass="1328">MSEMFKSSSMY</sequence>
<organism evidence="1">
    <name type="scientific">Arundo donax</name>
    <name type="common">Giant reed</name>
    <name type="synonym">Donax arundinaceus</name>
    <dbReference type="NCBI Taxonomy" id="35708"/>
    <lineage>
        <taxon>Eukaryota</taxon>
        <taxon>Viridiplantae</taxon>
        <taxon>Streptophyta</taxon>
        <taxon>Embryophyta</taxon>
        <taxon>Tracheophyta</taxon>
        <taxon>Spermatophyta</taxon>
        <taxon>Magnoliopsida</taxon>
        <taxon>Liliopsida</taxon>
        <taxon>Poales</taxon>
        <taxon>Poaceae</taxon>
        <taxon>PACMAD clade</taxon>
        <taxon>Arundinoideae</taxon>
        <taxon>Arundineae</taxon>
        <taxon>Arundo</taxon>
    </lineage>
</organism>
<protein>
    <submittedName>
        <fullName evidence="1">Uncharacterized protein</fullName>
    </submittedName>
</protein>
<reference evidence="1" key="1">
    <citation type="submission" date="2014-09" db="EMBL/GenBank/DDBJ databases">
        <authorList>
            <person name="Magalhaes I.L.F."/>
            <person name="Oliveira U."/>
            <person name="Santos F.R."/>
            <person name="Vidigal T.H.D.A."/>
            <person name="Brescovit A.D."/>
            <person name="Santos A.J."/>
        </authorList>
    </citation>
    <scope>NUCLEOTIDE SEQUENCE</scope>
    <source>
        <tissue evidence="1">Shoot tissue taken approximately 20 cm above the soil surface</tissue>
    </source>
</reference>
<evidence type="ECO:0000313" key="1">
    <source>
        <dbReference type="EMBL" id="JAE00241.1"/>
    </source>
</evidence>